<proteinExistence type="predicted"/>
<sequence length="40" mass="4299">MINLPSGAFKPYSGVGTAALIFEKPLPGGGVRRFVLSFFR</sequence>
<evidence type="ECO:0000313" key="2">
    <source>
        <dbReference type="Proteomes" id="UP000030661"/>
    </source>
</evidence>
<dbReference type="EMBL" id="DF820463">
    <property type="protein sequence ID" value="GAK54889.1"/>
    <property type="molecule type" value="Genomic_DNA"/>
</dbReference>
<protein>
    <submittedName>
        <fullName evidence="1">Uncharacterized protein</fullName>
    </submittedName>
</protein>
<reference evidence="1 2" key="1">
    <citation type="journal article" date="2015" name="PeerJ">
        <title>First genomic representation of candidate bacterial phylum KSB3 points to enhanced environmental sensing as a trigger of wastewater bulking.</title>
        <authorList>
            <person name="Sekiguchi Y."/>
            <person name="Ohashi A."/>
            <person name="Parks D.H."/>
            <person name="Yamauchi T."/>
            <person name="Tyson G.W."/>
            <person name="Hugenholtz P."/>
        </authorList>
    </citation>
    <scope>NUCLEOTIDE SEQUENCE [LARGE SCALE GENOMIC DNA]</scope>
</reference>
<dbReference type="STRING" id="1499967.U27_01720"/>
<dbReference type="AlphaFoldDB" id="A0A0S6W9L7"/>
<name>A0A0S6W9L7_VECG1</name>
<evidence type="ECO:0000313" key="1">
    <source>
        <dbReference type="EMBL" id="GAK54889.1"/>
    </source>
</evidence>
<gene>
    <name evidence="1" type="ORF">U27_01720</name>
</gene>
<dbReference type="HOGENOM" id="CLU_3285440_0_0_0"/>
<keyword evidence="2" id="KW-1185">Reference proteome</keyword>
<organism evidence="1 2">
    <name type="scientific">Vecturithrix granuli</name>
    <dbReference type="NCBI Taxonomy" id="1499967"/>
    <lineage>
        <taxon>Bacteria</taxon>
        <taxon>Candidatus Moduliflexota</taxon>
        <taxon>Candidatus Vecturitrichia</taxon>
        <taxon>Candidatus Vecturitrichales</taxon>
        <taxon>Candidatus Vecturitrichaceae</taxon>
        <taxon>Candidatus Vecturithrix</taxon>
    </lineage>
</organism>
<accession>A0A0S6W9L7</accession>
<dbReference type="Proteomes" id="UP000030661">
    <property type="component" value="Unassembled WGS sequence"/>
</dbReference>